<gene>
    <name evidence="4" type="ORF">G7058_07165</name>
</gene>
<evidence type="ECO:0000313" key="5">
    <source>
        <dbReference type="Proteomes" id="UP000501830"/>
    </source>
</evidence>
<dbReference type="InterPro" id="IPR018376">
    <property type="entry name" value="Enoyl-CoA_hyd/isom_CS"/>
</dbReference>
<dbReference type="AlphaFoldDB" id="A0A6G7WHU8"/>
<keyword evidence="5" id="KW-1185">Reference proteome</keyword>
<dbReference type="Gene3D" id="3.90.226.10">
    <property type="entry name" value="2-enoyl-CoA Hydratase, Chain A, domain 1"/>
    <property type="match status" value="1"/>
</dbReference>
<reference evidence="4 5" key="1">
    <citation type="journal article" date="2017" name="Int. J. Syst. Evol. Microbiol.">
        <title>Jeotgalibaca porci sp. nov. and Jeotgalibaca arthritidis sp. nov., isolated from pigs, and emended description of the genus Jeotgalibaca.</title>
        <authorList>
            <person name="Zamora L."/>
            <person name="Perez-Sancho M."/>
            <person name="Dominguez L."/>
            <person name="Fernandez-Garayzabal J.F."/>
            <person name="Vela A.I."/>
        </authorList>
    </citation>
    <scope>NUCLEOTIDE SEQUENCE [LARGE SCALE GENOMIC DNA]</scope>
    <source>
        <strain evidence="4 5">CCUG 69148</strain>
    </source>
</reference>
<dbReference type="Proteomes" id="UP000501830">
    <property type="component" value="Chromosome"/>
</dbReference>
<name>A0A6G7WHU8_9LACT</name>
<evidence type="ECO:0000313" key="4">
    <source>
        <dbReference type="EMBL" id="QIK51822.1"/>
    </source>
</evidence>
<dbReference type="InterPro" id="IPR029045">
    <property type="entry name" value="ClpP/crotonase-like_dom_sf"/>
</dbReference>
<comment type="similarity">
    <text evidence="1 3">Belongs to the enoyl-CoA hydratase/isomerase family.</text>
</comment>
<dbReference type="Pfam" id="PF00378">
    <property type="entry name" value="ECH_1"/>
    <property type="match status" value="1"/>
</dbReference>
<dbReference type="PANTHER" id="PTHR11941:SF54">
    <property type="entry name" value="ENOYL-COA HYDRATASE, MITOCHONDRIAL"/>
    <property type="match status" value="1"/>
</dbReference>
<dbReference type="GO" id="GO:0016836">
    <property type="term" value="F:hydro-lyase activity"/>
    <property type="evidence" value="ECO:0007669"/>
    <property type="project" value="UniProtKB-ARBA"/>
</dbReference>
<dbReference type="EMBL" id="CP049889">
    <property type="protein sequence ID" value="QIK51822.1"/>
    <property type="molecule type" value="Genomic_DNA"/>
</dbReference>
<organism evidence="4 5">
    <name type="scientific">Jeotgalibaca porci</name>
    <dbReference type="NCBI Taxonomy" id="1868793"/>
    <lineage>
        <taxon>Bacteria</taxon>
        <taxon>Bacillati</taxon>
        <taxon>Bacillota</taxon>
        <taxon>Bacilli</taxon>
        <taxon>Lactobacillales</taxon>
        <taxon>Carnobacteriaceae</taxon>
        <taxon>Jeotgalibaca</taxon>
    </lineage>
</organism>
<dbReference type="Gene3D" id="1.10.12.10">
    <property type="entry name" value="Lyase 2-enoyl-coa Hydratase, Chain A, domain 2"/>
    <property type="match status" value="1"/>
</dbReference>
<proteinExistence type="inferred from homology"/>
<dbReference type="CDD" id="cd06558">
    <property type="entry name" value="crotonase-like"/>
    <property type="match status" value="1"/>
</dbReference>
<dbReference type="KEGG" id="jpo:G7058_07165"/>
<evidence type="ECO:0000256" key="3">
    <source>
        <dbReference type="RuleBase" id="RU003707"/>
    </source>
</evidence>
<evidence type="ECO:0000256" key="1">
    <source>
        <dbReference type="ARBA" id="ARBA00005254"/>
    </source>
</evidence>
<dbReference type="PANTHER" id="PTHR11941">
    <property type="entry name" value="ENOYL-COA HYDRATASE-RELATED"/>
    <property type="match status" value="1"/>
</dbReference>
<dbReference type="InterPro" id="IPR001753">
    <property type="entry name" value="Enoyl-CoA_hydra/iso"/>
</dbReference>
<dbReference type="GeneID" id="94553059"/>
<dbReference type="PROSITE" id="PS00166">
    <property type="entry name" value="ENOYL_COA_HYDRATASE"/>
    <property type="match status" value="1"/>
</dbReference>
<sequence length="258" mass="27541">MTFESIIYEVKNSLAYITLNRPKALNALNQQLLTELNEAIEMIQNDDTVKAVIVTGSGEKAFAAGADITELKDLDREAAAKQSEFGNAIFSKLGALPQPVIAAVNGFALGGGMELALACDMRFVSTNAKLGLPEVGLGIMPGYGGTQRLGRLIGWGRAKQLVLATDTIDAEEAYRLGIANKVVVQSELMTEVEKLASKIISKSSAGVQMAKKTMEIGSDLTLEDALALEAKNFGSLFASPHQEEGMAAFLEKRPANFN</sequence>
<dbReference type="FunFam" id="3.90.226.10:FF:000009">
    <property type="entry name" value="Carnitinyl-CoA dehydratase"/>
    <property type="match status" value="1"/>
</dbReference>
<keyword evidence="2" id="KW-0456">Lyase</keyword>
<dbReference type="FunFam" id="1.10.12.10:FF:000001">
    <property type="entry name" value="Probable enoyl-CoA hydratase, mitochondrial"/>
    <property type="match status" value="1"/>
</dbReference>
<dbReference type="RefSeq" id="WP_166062881.1">
    <property type="nucleotide sequence ID" value="NZ_CP049889.1"/>
</dbReference>
<dbReference type="InterPro" id="IPR014748">
    <property type="entry name" value="Enoyl-CoA_hydra_C"/>
</dbReference>
<evidence type="ECO:0000256" key="2">
    <source>
        <dbReference type="ARBA" id="ARBA00023239"/>
    </source>
</evidence>
<protein>
    <submittedName>
        <fullName evidence="4">Crotonase</fullName>
    </submittedName>
</protein>
<dbReference type="SUPFAM" id="SSF52096">
    <property type="entry name" value="ClpP/crotonase"/>
    <property type="match status" value="1"/>
</dbReference>
<accession>A0A6G7WHU8</accession>
<dbReference type="GO" id="GO:0006635">
    <property type="term" value="P:fatty acid beta-oxidation"/>
    <property type="evidence" value="ECO:0007669"/>
    <property type="project" value="TreeGrafter"/>
</dbReference>